<keyword evidence="7" id="KW-0067">ATP-binding</keyword>
<evidence type="ECO:0000256" key="4">
    <source>
        <dbReference type="ARBA" id="ARBA00022490"/>
    </source>
</evidence>
<dbReference type="PROSITE" id="PS00618">
    <property type="entry name" value="RECF_2"/>
    <property type="match status" value="1"/>
</dbReference>
<feature type="domain" description="RecF/RecN/SMC N-terminal" evidence="9">
    <location>
        <begin position="3"/>
        <end position="326"/>
    </location>
</feature>
<dbReference type="AlphaFoldDB" id="A0A6J6G570"/>
<dbReference type="EMBL" id="CAEZUN010000019">
    <property type="protein sequence ID" value="CAB4594403.1"/>
    <property type="molecule type" value="Genomic_DNA"/>
</dbReference>
<keyword evidence="6" id="KW-0547">Nucleotide-binding</keyword>
<evidence type="ECO:0000256" key="5">
    <source>
        <dbReference type="ARBA" id="ARBA00022705"/>
    </source>
</evidence>
<dbReference type="Pfam" id="PF02463">
    <property type="entry name" value="SMC_N"/>
    <property type="match status" value="1"/>
</dbReference>
<evidence type="ECO:0000256" key="6">
    <source>
        <dbReference type="ARBA" id="ARBA00022741"/>
    </source>
</evidence>
<proteinExistence type="inferred from homology"/>
<dbReference type="GO" id="GO:0000731">
    <property type="term" value="P:DNA synthesis involved in DNA repair"/>
    <property type="evidence" value="ECO:0007669"/>
    <property type="project" value="TreeGrafter"/>
</dbReference>
<dbReference type="InterPro" id="IPR018078">
    <property type="entry name" value="DNA-binding_RecF_CS"/>
</dbReference>
<comment type="subcellular location">
    <subcellularLocation>
        <location evidence="1">Cytoplasm</location>
    </subcellularLocation>
</comment>
<evidence type="ECO:0000313" key="10">
    <source>
        <dbReference type="EMBL" id="CAB4531526.1"/>
    </source>
</evidence>
<dbReference type="GO" id="GO:0003697">
    <property type="term" value="F:single-stranded DNA binding"/>
    <property type="evidence" value="ECO:0007669"/>
    <property type="project" value="InterPro"/>
</dbReference>
<dbReference type="PANTHER" id="PTHR32182:SF0">
    <property type="entry name" value="DNA REPLICATION AND REPAIR PROTEIN RECF"/>
    <property type="match status" value="1"/>
</dbReference>
<keyword evidence="5" id="KW-0235">DNA replication</keyword>
<evidence type="ECO:0000313" key="13">
    <source>
        <dbReference type="EMBL" id="CAB5057976.1"/>
    </source>
</evidence>
<organism evidence="11">
    <name type="scientific">freshwater metagenome</name>
    <dbReference type="NCBI Taxonomy" id="449393"/>
    <lineage>
        <taxon>unclassified sequences</taxon>
        <taxon>metagenomes</taxon>
        <taxon>ecological metagenomes</taxon>
    </lineage>
</organism>
<dbReference type="InterPro" id="IPR042174">
    <property type="entry name" value="RecF_2"/>
</dbReference>
<dbReference type="InterPro" id="IPR027417">
    <property type="entry name" value="P-loop_NTPase"/>
</dbReference>
<evidence type="ECO:0000256" key="7">
    <source>
        <dbReference type="ARBA" id="ARBA00022840"/>
    </source>
</evidence>
<dbReference type="InterPro" id="IPR003395">
    <property type="entry name" value="RecF/RecN/SMC_N"/>
</dbReference>
<dbReference type="EMBL" id="CAFBQV010000004">
    <property type="protein sequence ID" value="CAB5057976.1"/>
    <property type="molecule type" value="Genomic_DNA"/>
</dbReference>
<dbReference type="PANTHER" id="PTHR32182">
    <property type="entry name" value="DNA REPLICATION AND REPAIR PROTEIN RECF"/>
    <property type="match status" value="1"/>
</dbReference>
<evidence type="ECO:0000259" key="9">
    <source>
        <dbReference type="Pfam" id="PF02463"/>
    </source>
</evidence>
<gene>
    <name evidence="10" type="ORF">UFOPK1353_00330</name>
    <name evidence="11" type="ORF">UFOPK1826_00240</name>
    <name evidence="12" type="ORF">UFOPK2855_00139</name>
    <name evidence="13" type="ORF">UFOPK4345_00056</name>
</gene>
<dbReference type="HAMAP" id="MF_00365">
    <property type="entry name" value="RecF"/>
    <property type="match status" value="1"/>
</dbReference>
<dbReference type="GO" id="GO:0005737">
    <property type="term" value="C:cytoplasm"/>
    <property type="evidence" value="ECO:0007669"/>
    <property type="project" value="UniProtKB-SubCell"/>
</dbReference>
<dbReference type="GO" id="GO:0006260">
    <property type="term" value="P:DNA replication"/>
    <property type="evidence" value="ECO:0007669"/>
    <property type="project" value="UniProtKB-KW"/>
</dbReference>
<dbReference type="PROSITE" id="PS00617">
    <property type="entry name" value="RECF_1"/>
    <property type="match status" value="1"/>
</dbReference>
<evidence type="ECO:0000256" key="3">
    <source>
        <dbReference type="ARBA" id="ARBA00020170"/>
    </source>
</evidence>
<dbReference type="EMBL" id="CAEZSE010000034">
    <property type="protein sequence ID" value="CAB4531526.1"/>
    <property type="molecule type" value="Genomic_DNA"/>
</dbReference>
<dbReference type="InterPro" id="IPR001238">
    <property type="entry name" value="DNA-binding_RecF"/>
</dbReference>
<accession>A0A6J6G570</accession>
<comment type="similarity">
    <text evidence="2">Belongs to the RecF family.</text>
</comment>
<reference evidence="11" key="1">
    <citation type="submission" date="2020-05" db="EMBL/GenBank/DDBJ databases">
        <authorList>
            <person name="Chiriac C."/>
            <person name="Salcher M."/>
            <person name="Ghai R."/>
            <person name="Kavagutti S V."/>
        </authorList>
    </citation>
    <scope>NUCLEOTIDE SEQUENCE</scope>
</reference>
<evidence type="ECO:0000256" key="1">
    <source>
        <dbReference type="ARBA" id="ARBA00004496"/>
    </source>
</evidence>
<dbReference type="SUPFAM" id="SSF52540">
    <property type="entry name" value="P-loop containing nucleoside triphosphate hydrolases"/>
    <property type="match status" value="1"/>
</dbReference>
<keyword evidence="8" id="KW-0238">DNA-binding</keyword>
<dbReference type="NCBIfam" id="TIGR00611">
    <property type="entry name" value="recf"/>
    <property type="match status" value="1"/>
</dbReference>
<evidence type="ECO:0000313" key="12">
    <source>
        <dbReference type="EMBL" id="CAB4750745.1"/>
    </source>
</evidence>
<keyword evidence="4" id="KW-0963">Cytoplasm</keyword>
<dbReference type="Gene3D" id="3.40.50.300">
    <property type="entry name" value="P-loop containing nucleotide triphosphate hydrolases"/>
    <property type="match status" value="1"/>
</dbReference>
<dbReference type="Gene3D" id="1.20.1050.90">
    <property type="entry name" value="RecF/RecN/SMC, N-terminal domain"/>
    <property type="match status" value="1"/>
</dbReference>
<evidence type="ECO:0000256" key="8">
    <source>
        <dbReference type="ARBA" id="ARBA00023125"/>
    </source>
</evidence>
<protein>
    <recommendedName>
        <fullName evidence="3">DNA replication and repair protein RecF</fullName>
    </recommendedName>
</protein>
<evidence type="ECO:0000256" key="2">
    <source>
        <dbReference type="ARBA" id="ARBA00008016"/>
    </source>
</evidence>
<sequence>MILQHIELSDFRNYTNAKADFDTGVTAIIGSNGQGKTNLTEALGYLSTMKSFRGVPTEAMIRTSTHTAFIRARVRHDDNREILVEAKLTTQGRNQVLVNGVKLPKTRDLLGMVRTTVFSPDDLDLVKGGPHLRRDFMDDCLVAYAIKYDALRLEVDRVVRQRNAVLKQSGGRANNAVNSMLDLWDEKLVSVGTQLGDARKNLIAQLTPFIAHAYEELAQRSSNVVVEYSPQWLEAGLEASLKQSRNEDLRRLVTTVGPHRDDIELAINGLAARTHASQGEQRTMALALRLALHRFISKSVGEIPILVLDDVLSELDPDRARALLNHFPVGQVLITTASELPLGSHIGRSVRIQAGTILDSL</sequence>
<evidence type="ECO:0000313" key="11">
    <source>
        <dbReference type="EMBL" id="CAB4594403.1"/>
    </source>
</evidence>
<dbReference type="GO" id="GO:0005524">
    <property type="term" value="F:ATP binding"/>
    <property type="evidence" value="ECO:0007669"/>
    <property type="project" value="UniProtKB-KW"/>
</dbReference>
<dbReference type="GO" id="GO:0006302">
    <property type="term" value="P:double-strand break repair"/>
    <property type="evidence" value="ECO:0007669"/>
    <property type="project" value="TreeGrafter"/>
</dbReference>
<name>A0A6J6G570_9ZZZZ</name>
<dbReference type="EMBL" id="CAEZZK010000014">
    <property type="protein sequence ID" value="CAB4750745.1"/>
    <property type="molecule type" value="Genomic_DNA"/>
</dbReference>